<dbReference type="Gene3D" id="3.30.420.10">
    <property type="entry name" value="Ribonuclease H-like superfamily/Ribonuclease H"/>
    <property type="match status" value="1"/>
</dbReference>
<evidence type="ECO:0000313" key="4">
    <source>
        <dbReference type="EMBL" id="EMR08855.1"/>
    </source>
</evidence>
<dbReference type="HOGENOM" id="CLU_921730_0_0_1"/>
<dbReference type="InterPro" id="IPR036397">
    <property type="entry name" value="RNaseH_sf"/>
</dbReference>
<dbReference type="PANTHER" id="PTHR13620:SF104">
    <property type="entry name" value="EXONUCLEASE 3'-5' DOMAIN-CONTAINING PROTEIN 2"/>
    <property type="match status" value="1"/>
</dbReference>
<keyword evidence="2" id="KW-0378">Hydrolase</keyword>
<organism evidence="4 5">
    <name type="scientific">Pneumocystis murina (strain B123)</name>
    <name type="common">Mouse pneumocystis pneumonia agent</name>
    <name type="synonym">Pneumocystis carinii f. sp. muris</name>
    <dbReference type="NCBI Taxonomy" id="1069680"/>
    <lineage>
        <taxon>Eukaryota</taxon>
        <taxon>Fungi</taxon>
        <taxon>Dikarya</taxon>
        <taxon>Ascomycota</taxon>
        <taxon>Taphrinomycotina</taxon>
        <taxon>Pneumocystomycetes</taxon>
        <taxon>Pneumocystaceae</taxon>
        <taxon>Pneumocystis</taxon>
    </lineage>
</organism>
<dbReference type="AlphaFoldDB" id="M7NP30"/>
<name>M7NP30_PNEMU</name>
<evidence type="ECO:0000256" key="1">
    <source>
        <dbReference type="ARBA" id="ARBA00022722"/>
    </source>
</evidence>
<dbReference type="GO" id="GO:0005737">
    <property type="term" value="C:cytoplasm"/>
    <property type="evidence" value="ECO:0007669"/>
    <property type="project" value="TreeGrafter"/>
</dbReference>
<reference evidence="5" key="1">
    <citation type="journal article" date="2016" name="Nat. Commun.">
        <title>Genome analysis of three Pneumocystis species reveals adaptation mechanisms to life exclusively in mammalian hosts.</title>
        <authorList>
            <person name="Ma L."/>
            <person name="Chen Z."/>
            <person name="Huang D.W."/>
            <person name="Kutty G."/>
            <person name="Ishihara M."/>
            <person name="Wang H."/>
            <person name="Abouelleil A."/>
            <person name="Bishop L."/>
            <person name="Davey E."/>
            <person name="Deng R."/>
            <person name="Deng X."/>
            <person name="Fan L."/>
            <person name="Fantoni G."/>
            <person name="Fitzgerald M."/>
            <person name="Gogineni E."/>
            <person name="Goldberg J.M."/>
            <person name="Handley G."/>
            <person name="Hu X."/>
            <person name="Huber C."/>
            <person name="Jiao X."/>
            <person name="Jones K."/>
            <person name="Levin J.Z."/>
            <person name="Liu Y."/>
            <person name="Macdonald P."/>
            <person name="Melnikov A."/>
            <person name="Raley C."/>
            <person name="Sassi M."/>
            <person name="Sherman B.T."/>
            <person name="Song X."/>
            <person name="Sykes S."/>
            <person name="Tran B."/>
            <person name="Walsh L."/>
            <person name="Xia Y."/>
            <person name="Yang J."/>
            <person name="Young S."/>
            <person name="Zeng Q."/>
            <person name="Zheng X."/>
            <person name="Stephens R."/>
            <person name="Nusbaum C."/>
            <person name="Birren B.W."/>
            <person name="Azadi P."/>
            <person name="Lempicki R.A."/>
            <person name="Cuomo C.A."/>
            <person name="Kovacs J.A."/>
        </authorList>
    </citation>
    <scope>NUCLEOTIDE SEQUENCE [LARGE SCALE GENOMIC DNA]</scope>
    <source>
        <strain evidence="5">B123</strain>
    </source>
</reference>
<dbReference type="SUPFAM" id="SSF53098">
    <property type="entry name" value="Ribonuclease H-like"/>
    <property type="match status" value="1"/>
</dbReference>
<dbReference type="GeneID" id="19896333"/>
<dbReference type="InterPro" id="IPR012337">
    <property type="entry name" value="RNaseH-like_sf"/>
</dbReference>
<accession>M7NP30</accession>
<dbReference type="CDD" id="cd06141">
    <property type="entry name" value="WRN_exo"/>
    <property type="match status" value="1"/>
</dbReference>
<evidence type="ECO:0000256" key="2">
    <source>
        <dbReference type="ARBA" id="ARBA00022801"/>
    </source>
</evidence>
<evidence type="ECO:0000313" key="5">
    <source>
        <dbReference type="Proteomes" id="UP000011958"/>
    </source>
</evidence>
<dbReference type="GO" id="GO:0006139">
    <property type="term" value="P:nucleobase-containing compound metabolic process"/>
    <property type="evidence" value="ECO:0007669"/>
    <property type="project" value="InterPro"/>
</dbReference>
<dbReference type="VEuPathDB" id="FungiDB:PNEG_02642"/>
<evidence type="ECO:0000259" key="3">
    <source>
        <dbReference type="SMART" id="SM00474"/>
    </source>
</evidence>
<dbReference type="InterPro" id="IPR002562">
    <property type="entry name" value="3'-5'_exonuclease_dom"/>
</dbReference>
<keyword evidence="5" id="KW-1185">Reference proteome</keyword>
<sequence length="302" mass="34879">MQKLLNIVCFYRNFSVRSERFAFFLKKKVIYSFIKMSVQRLSSTCSSEEKIDVFPNNKDSKQIVEPKKYRYWSYLDIKNSRGKPQAKIHYILKLSGVQNAISLLKGPYLGFDMEWKPHGDSKIAIIQLSDANSIVLFHLSQMDLEGTFPGPLKDLLENPYFIKCGVGVRNDGYKLYKDFGIIGSGFLELSQLAITVDKDKWDPSLRLIGLTRLAEEYLGKPLFKGSVRYSNWEDELIFKQMHYAATDCFAGLKIFERLNDLRQSSDVPLNIPELIDMHLDPSVIDDIQKKEKNILLQLKKNL</sequence>
<dbReference type="OrthoDB" id="1920326at2759"/>
<proteinExistence type="predicted"/>
<comment type="caution">
    <text evidence="4">The sequence shown here is derived from an EMBL/GenBank/DDBJ whole genome shotgun (WGS) entry which is preliminary data.</text>
</comment>
<dbReference type="OMA" id="RMNFCAK"/>
<dbReference type="Pfam" id="PF01612">
    <property type="entry name" value="DNA_pol_A_exo1"/>
    <property type="match status" value="1"/>
</dbReference>
<keyword evidence="1" id="KW-0540">Nuclease</keyword>
<dbReference type="RefSeq" id="XP_007874661.1">
    <property type="nucleotide sequence ID" value="XM_007876470.1"/>
</dbReference>
<dbReference type="EMBL" id="AFWA02000007">
    <property type="protein sequence ID" value="EMR08855.1"/>
    <property type="molecule type" value="Genomic_DNA"/>
</dbReference>
<dbReference type="GO" id="GO:0005634">
    <property type="term" value="C:nucleus"/>
    <property type="evidence" value="ECO:0007669"/>
    <property type="project" value="TreeGrafter"/>
</dbReference>
<protein>
    <recommendedName>
        <fullName evidence="3">3'-5' exonuclease domain-containing protein</fullName>
    </recommendedName>
</protein>
<dbReference type="InterPro" id="IPR051132">
    <property type="entry name" value="3-5_Exonuclease_domain"/>
</dbReference>
<dbReference type="Proteomes" id="UP000011958">
    <property type="component" value="Unassembled WGS sequence"/>
</dbReference>
<dbReference type="PANTHER" id="PTHR13620">
    <property type="entry name" value="3-5 EXONUCLEASE"/>
    <property type="match status" value="1"/>
</dbReference>
<dbReference type="STRING" id="1069680.M7NP30"/>
<dbReference type="GO" id="GO:0003676">
    <property type="term" value="F:nucleic acid binding"/>
    <property type="evidence" value="ECO:0007669"/>
    <property type="project" value="InterPro"/>
</dbReference>
<gene>
    <name evidence="4" type="ORF">PNEG_02642</name>
</gene>
<dbReference type="GO" id="GO:0008408">
    <property type="term" value="F:3'-5' exonuclease activity"/>
    <property type="evidence" value="ECO:0007669"/>
    <property type="project" value="InterPro"/>
</dbReference>
<dbReference type="SMART" id="SM00474">
    <property type="entry name" value="35EXOc"/>
    <property type="match status" value="1"/>
</dbReference>
<feature type="domain" description="3'-5' exonuclease" evidence="3">
    <location>
        <begin position="88"/>
        <end position="263"/>
    </location>
</feature>
<dbReference type="eggNOG" id="KOG4373">
    <property type="taxonomic scope" value="Eukaryota"/>
</dbReference>